<dbReference type="EMBL" id="JAHRIM010030143">
    <property type="protein sequence ID" value="MEQ2264341.1"/>
    <property type="molecule type" value="Genomic_DNA"/>
</dbReference>
<accession>A0ABV0W481</accession>
<sequence length="99" mass="11508">MFSVFIYFLDYSCTFRFLCFFPVFLFILSPHSAFSPFIGFSCYSLPPDNPHQVVMPSPHSDDIYAGRHQLVTRGPKCPKNISLHYSFKMFFQANSAFLF</sequence>
<evidence type="ECO:0000313" key="2">
    <source>
        <dbReference type="Proteomes" id="UP001444071"/>
    </source>
</evidence>
<protein>
    <recommendedName>
        <fullName evidence="3">Secreted protein</fullName>
    </recommendedName>
</protein>
<dbReference type="Proteomes" id="UP001444071">
    <property type="component" value="Unassembled WGS sequence"/>
</dbReference>
<evidence type="ECO:0000313" key="1">
    <source>
        <dbReference type="EMBL" id="MEQ2264341.1"/>
    </source>
</evidence>
<name>A0ABV0W481_9TELE</name>
<comment type="caution">
    <text evidence="1">The sequence shown here is derived from an EMBL/GenBank/DDBJ whole genome shotgun (WGS) entry which is preliminary data.</text>
</comment>
<gene>
    <name evidence="1" type="ORF">XENORESO_000911</name>
</gene>
<evidence type="ECO:0008006" key="3">
    <source>
        <dbReference type="Google" id="ProtNLM"/>
    </source>
</evidence>
<reference evidence="1 2" key="1">
    <citation type="submission" date="2021-06" db="EMBL/GenBank/DDBJ databases">
        <authorList>
            <person name="Palmer J.M."/>
        </authorList>
    </citation>
    <scope>NUCLEOTIDE SEQUENCE [LARGE SCALE GENOMIC DNA]</scope>
    <source>
        <strain evidence="1 2">XR_2019</strain>
        <tissue evidence="1">Muscle</tissue>
    </source>
</reference>
<proteinExistence type="predicted"/>
<keyword evidence="2" id="KW-1185">Reference proteome</keyword>
<organism evidence="1 2">
    <name type="scientific">Xenotaenia resolanae</name>
    <dbReference type="NCBI Taxonomy" id="208358"/>
    <lineage>
        <taxon>Eukaryota</taxon>
        <taxon>Metazoa</taxon>
        <taxon>Chordata</taxon>
        <taxon>Craniata</taxon>
        <taxon>Vertebrata</taxon>
        <taxon>Euteleostomi</taxon>
        <taxon>Actinopterygii</taxon>
        <taxon>Neopterygii</taxon>
        <taxon>Teleostei</taxon>
        <taxon>Neoteleostei</taxon>
        <taxon>Acanthomorphata</taxon>
        <taxon>Ovalentaria</taxon>
        <taxon>Atherinomorphae</taxon>
        <taxon>Cyprinodontiformes</taxon>
        <taxon>Goodeidae</taxon>
        <taxon>Xenotaenia</taxon>
    </lineage>
</organism>